<dbReference type="InterPro" id="IPR036047">
    <property type="entry name" value="F-box-like_dom_sf"/>
</dbReference>
<dbReference type="PANTHER" id="PTHR31960:SF3">
    <property type="entry name" value="F-BOX PROTEIN PP2-A13"/>
    <property type="match status" value="1"/>
</dbReference>
<dbReference type="EMBL" id="JBCGBO010000005">
    <property type="protein sequence ID" value="KAK9202395.1"/>
    <property type="molecule type" value="Genomic_DNA"/>
</dbReference>
<gene>
    <name evidence="2" type="ORF">WN944_017605</name>
</gene>
<dbReference type="CDD" id="cd22162">
    <property type="entry name" value="F-box_AtSKIP3-like"/>
    <property type="match status" value="1"/>
</dbReference>
<evidence type="ECO:0000313" key="2">
    <source>
        <dbReference type="EMBL" id="KAK9202395.1"/>
    </source>
</evidence>
<proteinExistence type="predicted"/>
<dbReference type="Proteomes" id="UP001428341">
    <property type="component" value="Unassembled WGS sequence"/>
</dbReference>
<evidence type="ECO:0000259" key="1">
    <source>
        <dbReference type="PROSITE" id="PS50181"/>
    </source>
</evidence>
<feature type="domain" description="F-box" evidence="1">
    <location>
        <begin position="21"/>
        <end position="67"/>
    </location>
</feature>
<dbReference type="InterPro" id="IPR025886">
    <property type="entry name" value="PP2-like"/>
</dbReference>
<name>A0AAP0MHX8_9ROSI</name>
<dbReference type="SUPFAM" id="SSF81383">
    <property type="entry name" value="F-box domain"/>
    <property type="match status" value="1"/>
</dbReference>
<evidence type="ECO:0000313" key="3">
    <source>
        <dbReference type="Proteomes" id="UP001428341"/>
    </source>
</evidence>
<keyword evidence="3" id="KW-1185">Reference proteome</keyword>
<dbReference type="Pfam" id="PF00646">
    <property type="entry name" value="F-box"/>
    <property type="match status" value="1"/>
</dbReference>
<organism evidence="2 3">
    <name type="scientific">Citrus x changshan-huyou</name>
    <dbReference type="NCBI Taxonomy" id="2935761"/>
    <lineage>
        <taxon>Eukaryota</taxon>
        <taxon>Viridiplantae</taxon>
        <taxon>Streptophyta</taxon>
        <taxon>Embryophyta</taxon>
        <taxon>Tracheophyta</taxon>
        <taxon>Spermatophyta</taxon>
        <taxon>Magnoliopsida</taxon>
        <taxon>eudicotyledons</taxon>
        <taxon>Gunneridae</taxon>
        <taxon>Pentapetalae</taxon>
        <taxon>rosids</taxon>
        <taxon>malvids</taxon>
        <taxon>Sapindales</taxon>
        <taxon>Rutaceae</taxon>
        <taxon>Aurantioideae</taxon>
        <taxon>Citrus</taxon>
    </lineage>
</organism>
<dbReference type="InterPro" id="IPR001810">
    <property type="entry name" value="F-box_dom"/>
</dbReference>
<dbReference type="PANTHER" id="PTHR31960">
    <property type="entry name" value="F-BOX PROTEIN PP2-A15"/>
    <property type="match status" value="1"/>
</dbReference>
<dbReference type="PROSITE" id="PS50181">
    <property type="entry name" value="FBOX"/>
    <property type="match status" value="1"/>
</dbReference>
<reference evidence="2 3" key="1">
    <citation type="submission" date="2024-05" db="EMBL/GenBank/DDBJ databases">
        <title>Haplotype-resolved chromosome-level genome assembly of Huyou (Citrus changshanensis).</title>
        <authorList>
            <person name="Miao C."/>
            <person name="Chen W."/>
            <person name="Wu Y."/>
            <person name="Wang L."/>
            <person name="Zhao S."/>
            <person name="Grierson D."/>
            <person name="Xu C."/>
            <person name="Chen K."/>
        </authorList>
    </citation>
    <scope>NUCLEOTIDE SEQUENCE [LARGE SCALE GENOMIC DNA]</scope>
    <source>
        <strain evidence="2">01-14</strain>
        <tissue evidence="2">Leaf</tissue>
    </source>
</reference>
<sequence>MGANVSGITADSNGDELSSLRPRLSDMPESCVALVLMHLDPPEICKLARLNRAFRGASSADFIWESKLPSNYQFIVDKVFGSSSKTNMVEYLSKKHLYARLCSPSPFDGGNKMFTVYRGIQSDFGYVQEMWLDKNTGGLCVSISSKALAITGIDDRRYWTHISTEESRFQSVAYLQQIWWFEVDGEFEFQFPVGTYSLFFRLQLGKPSKRLGRRVCKFEHVHGWDIKPVRFQLTTSDGQHAVSQCFLENPGHWVHYRVADFVVEDPSESTKIKFSLTQIDCTHTKGGLCVDSVLICPSSFEKSLLGHSCKRC</sequence>
<accession>A0AAP0MHX8</accession>
<dbReference type="Pfam" id="PF14299">
    <property type="entry name" value="PP2"/>
    <property type="match status" value="1"/>
</dbReference>
<dbReference type="AlphaFoldDB" id="A0AAP0MHX8"/>
<comment type="caution">
    <text evidence="2">The sequence shown here is derived from an EMBL/GenBank/DDBJ whole genome shotgun (WGS) entry which is preliminary data.</text>
</comment>
<protein>
    <recommendedName>
        <fullName evidence="1">F-box domain-containing protein</fullName>
    </recommendedName>
</protein>